<feature type="domain" description="Sporulation stage II protein D amidase enhancer LytB N-terminal" evidence="3">
    <location>
        <begin position="76"/>
        <end position="175"/>
    </location>
</feature>
<proteinExistence type="predicted"/>
<dbReference type="NCBIfam" id="TIGR02870">
    <property type="entry name" value="spore_II_D"/>
    <property type="match status" value="1"/>
</dbReference>
<dbReference type="NCBIfam" id="TIGR02669">
    <property type="entry name" value="SpoIID_LytB"/>
    <property type="match status" value="1"/>
</dbReference>
<name>A0A1G8KTT9_9BACI</name>
<feature type="transmembrane region" description="Helical" evidence="2">
    <location>
        <begin position="16"/>
        <end position="38"/>
    </location>
</feature>
<evidence type="ECO:0000313" key="5">
    <source>
        <dbReference type="Proteomes" id="UP000198853"/>
    </source>
</evidence>
<keyword evidence="5" id="KW-1185">Reference proteome</keyword>
<dbReference type="Pfam" id="PF08486">
    <property type="entry name" value="SpoIID"/>
    <property type="match status" value="1"/>
</dbReference>
<dbReference type="GO" id="GO:0030435">
    <property type="term" value="P:sporulation resulting in formation of a cellular spore"/>
    <property type="evidence" value="ECO:0007669"/>
    <property type="project" value="InterPro"/>
</dbReference>
<dbReference type="EMBL" id="FNEN01000002">
    <property type="protein sequence ID" value="SDI46779.1"/>
    <property type="molecule type" value="Genomic_DNA"/>
</dbReference>
<organism evidence="4 5">
    <name type="scientific">Natribacillus halophilus</name>
    <dbReference type="NCBI Taxonomy" id="549003"/>
    <lineage>
        <taxon>Bacteria</taxon>
        <taxon>Bacillati</taxon>
        <taxon>Bacillota</taxon>
        <taxon>Bacilli</taxon>
        <taxon>Bacillales</taxon>
        <taxon>Bacillaceae</taxon>
        <taxon>Natribacillus</taxon>
    </lineage>
</organism>
<dbReference type="InterPro" id="IPR013693">
    <property type="entry name" value="SpoIID/LytB_N"/>
</dbReference>
<gene>
    <name evidence="4" type="ORF">SAMN04488123_102297</name>
</gene>
<accession>A0A1G8KTT9</accession>
<evidence type="ECO:0000256" key="1">
    <source>
        <dbReference type="SAM" id="MobiDB-lite"/>
    </source>
</evidence>
<reference evidence="4 5" key="1">
    <citation type="submission" date="2016-10" db="EMBL/GenBank/DDBJ databases">
        <authorList>
            <person name="de Groot N.N."/>
        </authorList>
    </citation>
    <scope>NUCLEOTIDE SEQUENCE [LARGE SCALE GENOMIC DNA]</scope>
    <source>
        <strain evidence="4 5">DSM 21771</strain>
    </source>
</reference>
<sequence length="354" mass="39374">MRMTKVQGKAPTLKRAAVAIVLFTSILIVLPSLLVLLFSGTEEGTGSATEPVSEPDTSEEEESGEPDSEVVVPVYRDAQDTVEEVELEAYVAGVVSAEMPSDFEMEALKAQALVARTFIVQQMEHNSDDVPGDAIVSDTTDHQVYQSAEEWEGGAEERDKINAAVEATAGEIVTYDDSPITASFFSTSNGYTENAEDYWETSLPYLQSVESPWDEDSPRYENTARYSVAEVEQQLGVTIPEDADFTTNKETTEGERVESVTIGEESFHGREIREALDLDSSDFEWQREGNEIVINTRGWGHGVGMSQYGADGMAKEGRDYRDIINHYYQDVDISADHQHMEAFVYHQEEEEQDS</sequence>
<evidence type="ECO:0000313" key="4">
    <source>
        <dbReference type="EMBL" id="SDI46779.1"/>
    </source>
</evidence>
<dbReference type="PANTHER" id="PTHR30032">
    <property type="entry name" value="N-ACETYLMURAMOYL-L-ALANINE AMIDASE-RELATED"/>
    <property type="match status" value="1"/>
</dbReference>
<dbReference type="InterPro" id="IPR014225">
    <property type="entry name" value="Spore_II_D_firmicutes"/>
</dbReference>
<dbReference type="PANTHER" id="PTHR30032:SF4">
    <property type="entry name" value="AMIDASE ENHANCER"/>
    <property type="match status" value="1"/>
</dbReference>
<keyword evidence="2" id="KW-0472">Membrane</keyword>
<protein>
    <submittedName>
        <fullName evidence="4">Stage II sporulation protein D</fullName>
    </submittedName>
</protein>
<keyword evidence="2" id="KW-1133">Transmembrane helix</keyword>
<dbReference type="GO" id="GO:0030288">
    <property type="term" value="C:outer membrane-bounded periplasmic space"/>
    <property type="evidence" value="ECO:0007669"/>
    <property type="project" value="TreeGrafter"/>
</dbReference>
<dbReference type="Proteomes" id="UP000198853">
    <property type="component" value="Unassembled WGS sequence"/>
</dbReference>
<feature type="compositionally biased region" description="Acidic residues" evidence="1">
    <location>
        <begin position="56"/>
        <end position="68"/>
    </location>
</feature>
<evidence type="ECO:0000259" key="3">
    <source>
        <dbReference type="Pfam" id="PF08486"/>
    </source>
</evidence>
<keyword evidence="2" id="KW-0812">Transmembrane</keyword>
<dbReference type="InterPro" id="IPR013486">
    <property type="entry name" value="SpoIID/LytB"/>
</dbReference>
<dbReference type="AlphaFoldDB" id="A0A1G8KTT9"/>
<dbReference type="InterPro" id="IPR051922">
    <property type="entry name" value="Bact_Sporulation_Assoc"/>
</dbReference>
<feature type="region of interest" description="Disordered" evidence="1">
    <location>
        <begin position="43"/>
        <end position="69"/>
    </location>
</feature>
<evidence type="ECO:0000256" key="2">
    <source>
        <dbReference type="SAM" id="Phobius"/>
    </source>
</evidence>